<comment type="caution">
    <text evidence="1">The sequence shown here is derived from an EMBL/GenBank/DDBJ whole genome shotgun (WGS) entry which is preliminary data.</text>
</comment>
<dbReference type="EMBL" id="JAYKXH010000007">
    <property type="protein sequence ID" value="KAK7162486.1"/>
    <property type="molecule type" value="Genomic_DNA"/>
</dbReference>
<accession>A0AAN9D4M0</accession>
<gene>
    <name evidence="1" type="ORF">R3I93_006715</name>
</gene>
<name>A0AAN9D4M0_9TELE</name>
<reference evidence="1 2" key="1">
    <citation type="submission" date="2024-02" db="EMBL/GenBank/DDBJ databases">
        <title>Chromosome-level genome assembly of the Eurasian Minnow (Phoxinus phoxinus).</title>
        <authorList>
            <person name="Oriowo T.O."/>
            <person name="Martin S."/>
            <person name="Stange M."/>
            <person name="Chrysostomakis Y."/>
            <person name="Brown T."/>
            <person name="Winkler S."/>
            <person name="Kukowka S."/>
            <person name="Myers E.W."/>
            <person name="Bohne A."/>
        </authorList>
    </citation>
    <scope>NUCLEOTIDE SEQUENCE [LARGE SCALE GENOMIC DNA]</scope>
    <source>
        <strain evidence="1">ZFMK-TIS-60720</strain>
        <tissue evidence="1">Whole Organism</tissue>
    </source>
</reference>
<sequence>MESQILAEFNRISGKNLRSQFYAALDTHSTRLFEIFRKKGGNQGRILDEILQQVNSKPSDVTFVRTAVLQGLPVLLGDDPEEFFRTCFDVDVDADFSEVDVGLLTILT</sequence>
<proteinExistence type="predicted"/>
<dbReference type="Proteomes" id="UP001364617">
    <property type="component" value="Unassembled WGS sequence"/>
</dbReference>
<evidence type="ECO:0000313" key="2">
    <source>
        <dbReference type="Proteomes" id="UP001364617"/>
    </source>
</evidence>
<evidence type="ECO:0000313" key="1">
    <source>
        <dbReference type="EMBL" id="KAK7162486.1"/>
    </source>
</evidence>
<organism evidence="1 2">
    <name type="scientific">Phoxinus phoxinus</name>
    <name type="common">Eurasian minnow</name>
    <dbReference type="NCBI Taxonomy" id="58324"/>
    <lineage>
        <taxon>Eukaryota</taxon>
        <taxon>Metazoa</taxon>
        <taxon>Chordata</taxon>
        <taxon>Craniata</taxon>
        <taxon>Vertebrata</taxon>
        <taxon>Euteleostomi</taxon>
        <taxon>Actinopterygii</taxon>
        <taxon>Neopterygii</taxon>
        <taxon>Teleostei</taxon>
        <taxon>Ostariophysi</taxon>
        <taxon>Cypriniformes</taxon>
        <taxon>Leuciscidae</taxon>
        <taxon>Phoxininae</taxon>
        <taxon>Phoxinus</taxon>
    </lineage>
</organism>
<keyword evidence="2" id="KW-1185">Reference proteome</keyword>
<dbReference type="AlphaFoldDB" id="A0AAN9D4M0"/>
<protein>
    <submittedName>
        <fullName evidence="1">Uncharacterized protein</fullName>
    </submittedName>
</protein>